<evidence type="ECO:0000313" key="12">
    <source>
        <dbReference type="EMBL" id="KVW96100.1"/>
    </source>
</evidence>
<dbReference type="PANTHER" id="PTHR30033">
    <property type="entry name" value="FLAGELLAR HOOK-ASSOCIATED PROTEIN 1"/>
    <property type="match status" value="1"/>
</dbReference>
<dbReference type="GO" id="GO:0005576">
    <property type="term" value="C:extracellular region"/>
    <property type="evidence" value="ECO:0007669"/>
    <property type="project" value="UniProtKB-SubCell"/>
</dbReference>
<keyword evidence="12" id="KW-0969">Cilium</keyword>
<feature type="domain" description="Flagellar basal body rod protein N-terminal" evidence="8">
    <location>
        <begin position="8"/>
        <end position="35"/>
    </location>
</feature>
<dbReference type="AlphaFoldDB" id="A0A106BP83"/>
<reference evidence="12 13" key="1">
    <citation type="journal article" date="2015" name="Appl. Environ. Microbiol.">
        <title>Aerobic and Anaerobic Thiosulfate Oxidation by a Cold-Adapted, Subglacial Chemoautotroph.</title>
        <authorList>
            <person name="Harrold Z.R."/>
            <person name="Skidmore M.L."/>
            <person name="Hamilton T.L."/>
            <person name="Desch L."/>
            <person name="Amada K."/>
            <person name="van Gelder W."/>
            <person name="Glover K."/>
            <person name="Roden E.E."/>
            <person name="Boyd E.S."/>
        </authorList>
    </citation>
    <scope>NUCLEOTIDE SEQUENCE [LARGE SCALE GENOMIC DNA]</scope>
    <source>
        <strain evidence="12 13">RG</strain>
    </source>
</reference>
<organism evidence="12 13">
    <name type="scientific">Thiobacillus denitrificans</name>
    <dbReference type="NCBI Taxonomy" id="36861"/>
    <lineage>
        <taxon>Bacteria</taxon>
        <taxon>Pseudomonadati</taxon>
        <taxon>Pseudomonadota</taxon>
        <taxon>Betaproteobacteria</taxon>
        <taxon>Nitrosomonadales</taxon>
        <taxon>Thiobacillaceae</taxon>
        <taxon>Thiobacillus</taxon>
    </lineage>
</organism>
<comment type="similarity">
    <text evidence="3 7">Belongs to the flagella basal body rod proteins family.</text>
</comment>
<dbReference type="PRINTS" id="PR01005">
    <property type="entry name" value="FLGHOOKAP1"/>
</dbReference>
<evidence type="ECO:0000256" key="5">
    <source>
        <dbReference type="ARBA" id="ARBA00022525"/>
    </source>
</evidence>
<gene>
    <name evidence="7" type="primary">flgK</name>
    <name evidence="12" type="ORF">ABW22_08715</name>
</gene>
<proteinExistence type="inferred from homology"/>
<dbReference type="EMBL" id="LDUG01000021">
    <property type="protein sequence ID" value="KVW96100.1"/>
    <property type="molecule type" value="Genomic_DNA"/>
</dbReference>
<evidence type="ECO:0000256" key="3">
    <source>
        <dbReference type="ARBA" id="ARBA00009677"/>
    </source>
</evidence>
<dbReference type="Pfam" id="PF22638">
    <property type="entry name" value="FlgK_D1"/>
    <property type="match status" value="1"/>
</dbReference>
<dbReference type="OrthoDB" id="9802553at2"/>
<dbReference type="PANTHER" id="PTHR30033:SF1">
    <property type="entry name" value="FLAGELLAR HOOK-ASSOCIATED PROTEIN 1"/>
    <property type="match status" value="1"/>
</dbReference>
<feature type="domain" description="Flagellar hook-associated protein 1 D3" evidence="10">
    <location>
        <begin position="354"/>
        <end position="456"/>
    </location>
</feature>
<dbReference type="GO" id="GO:0044780">
    <property type="term" value="P:bacterial-type flagellum assembly"/>
    <property type="evidence" value="ECO:0007669"/>
    <property type="project" value="InterPro"/>
</dbReference>
<dbReference type="Pfam" id="PF06429">
    <property type="entry name" value="Flg_bbr_C"/>
    <property type="match status" value="1"/>
</dbReference>
<name>A0A106BP83_THIDE</name>
<comment type="caution">
    <text evidence="12">The sequence shown here is derived from an EMBL/GenBank/DDBJ whole genome shotgun (WGS) entry which is preliminary data.</text>
</comment>
<evidence type="ECO:0000259" key="9">
    <source>
        <dbReference type="Pfam" id="PF06429"/>
    </source>
</evidence>
<dbReference type="InterPro" id="IPR053927">
    <property type="entry name" value="FlgK_helical"/>
</dbReference>
<feature type="domain" description="Flagellar hook-associated protein FlgK helical" evidence="11">
    <location>
        <begin position="94"/>
        <end position="327"/>
    </location>
</feature>
<keyword evidence="12" id="KW-0282">Flagellum</keyword>
<keyword evidence="12" id="KW-0966">Cell projection</keyword>
<dbReference type="Pfam" id="PF00460">
    <property type="entry name" value="Flg_bb_rod"/>
    <property type="match status" value="1"/>
</dbReference>
<accession>A0A106BP83</accession>
<evidence type="ECO:0000256" key="4">
    <source>
        <dbReference type="ARBA" id="ARBA00016244"/>
    </source>
</evidence>
<keyword evidence="5 7" id="KW-0964">Secreted</keyword>
<dbReference type="Proteomes" id="UP000064243">
    <property type="component" value="Unassembled WGS sequence"/>
</dbReference>
<dbReference type="PATRIC" id="fig|36861.3.peg.1401"/>
<evidence type="ECO:0000259" key="11">
    <source>
        <dbReference type="Pfam" id="PF22638"/>
    </source>
</evidence>
<dbReference type="NCBIfam" id="TIGR02492">
    <property type="entry name" value="flgK_ends"/>
    <property type="match status" value="1"/>
</dbReference>
<evidence type="ECO:0000259" key="10">
    <source>
        <dbReference type="Pfam" id="PF21159"/>
    </source>
</evidence>
<dbReference type="InterPro" id="IPR001444">
    <property type="entry name" value="Flag_bb_rod_N"/>
</dbReference>
<comment type="subcellular location">
    <subcellularLocation>
        <location evidence="1 7">Bacterial flagellum</location>
    </subcellularLocation>
    <subcellularLocation>
        <location evidence="2 7">Secreted</location>
    </subcellularLocation>
</comment>
<dbReference type="SUPFAM" id="SSF64518">
    <property type="entry name" value="Phase 1 flagellin"/>
    <property type="match status" value="1"/>
</dbReference>
<evidence type="ECO:0000256" key="1">
    <source>
        <dbReference type="ARBA" id="ARBA00004365"/>
    </source>
</evidence>
<dbReference type="RefSeq" id="WP_059754951.1">
    <property type="nucleotide sequence ID" value="NZ_LDUG01000021.1"/>
</dbReference>
<dbReference type="InterPro" id="IPR002371">
    <property type="entry name" value="FlgK"/>
</dbReference>
<keyword evidence="6 7" id="KW-0975">Bacterial flagellum</keyword>
<dbReference type="GO" id="GO:0009424">
    <property type="term" value="C:bacterial-type flagellum hook"/>
    <property type="evidence" value="ECO:0007669"/>
    <property type="project" value="UniProtKB-UniRule"/>
</dbReference>
<keyword evidence="13" id="KW-1185">Reference proteome</keyword>
<protein>
    <recommendedName>
        <fullName evidence="4 7">Flagellar hook-associated protein 1</fullName>
        <shortName evidence="7">HAP1</shortName>
    </recommendedName>
</protein>
<sequence length="566" mass="57856">MATNILGIGQSALAAAQVGLSTAGHNIANAATPGFSRQVVVQGAAQPQSFGFGFMGQGTEISTVKRIYSEFLGSQVRTAQTTKSGLDSYYAQIKQIDNMLADPASGLSPALQSFFSGIQELASNPASIPARQAALSSAESLAARFQSMAGRLDEIEQGVNSQITSGVNAINSYAKQIAQLNDAIGRAQGASGQPANDLLDQRDQLILDLNKEIRATVVKQGDGGYNVFIGNGQPLVVGVTTSSLTTMGSLTDPERIEVAYQTTSGPVMVGKSSLGGGKLGGVLEFRSQSLEPAQKALDDLAIGLATTFNAQHRLGQDLDGNLGGDFFVVPTAQAGASGFGVAINDPRLIAAAAPIRTAATTGNAGSGAISAGTVDSNYTTPLPAPVTLTYDGLADVFNVSPATAVTVTEAGPPPTTSTIASGNPVPYTPGATISFGGISFTISGTPAGGDQFTVGPNTGGVGDNRNALLLGALQTTNTMNGGTTTYQGAYSQLVSQIGNKTRELDVTSSAAGKLLSEANLSLQAESGVNLDEEATNLLRYQQAYQAAGKVMQIASQMFDVLLSLGR</sequence>
<evidence type="ECO:0000259" key="8">
    <source>
        <dbReference type="Pfam" id="PF00460"/>
    </source>
</evidence>
<dbReference type="InterPro" id="IPR010930">
    <property type="entry name" value="Flg_bb/hook_C_dom"/>
</dbReference>
<evidence type="ECO:0000313" key="13">
    <source>
        <dbReference type="Proteomes" id="UP000064243"/>
    </source>
</evidence>
<feature type="domain" description="Flagellar basal-body/hook protein C-terminal" evidence="9">
    <location>
        <begin position="525"/>
        <end position="564"/>
    </location>
</feature>
<evidence type="ECO:0000256" key="2">
    <source>
        <dbReference type="ARBA" id="ARBA00004613"/>
    </source>
</evidence>
<evidence type="ECO:0000256" key="6">
    <source>
        <dbReference type="ARBA" id="ARBA00023143"/>
    </source>
</evidence>
<evidence type="ECO:0000256" key="7">
    <source>
        <dbReference type="RuleBase" id="RU362065"/>
    </source>
</evidence>
<dbReference type="Pfam" id="PF21159">
    <property type="entry name" value="FlgK_2nd"/>
    <property type="match status" value="1"/>
</dbReference>
<dbReference type="GO" id="GO:0005198">
    <property type="term" value="F:structural molecule activity"/>
    <property type="evidence" value="ECO:0007669"/>
    <property type="project" value="UniProtKB-UniRule"/>
</dbReference>
<dbReference type="InterPro" id="IPR049474">
    <property type="entry name" value="FlgK_D3"/>
</dbReference>